<dbReference type="SMART" id="SM01207">
    <property type="entry name" value="G3P_acyltransf"/>
    <property type="match status" value="1"/>
</dbReference>
<keyword evidence="9 10" id="KW-1208">Phospholipid metabolism</keyword>
<keyword evidence="6 10" id="KW-0443">Lipid metabolism</keyword>
<keyword evidence="5 10" id="KW-1133">Transmembrane helix</keyword>
<evidence type="ECO:0000313" key="12">
    <source>
        <dbReference type="Proteomes" id="UP000197528"/>
    </source>
</evidence>
<keyword evidence="12" id="KW-1185">Reference proteome</keyword>
<keyword evidence="11" id="KW-0012">Acyltransferase</keyword>
<evidence type="ECO:0000256" key="5">
    <source>
        <dbReference type="ARBA" id="ARBA00022989"/>
    </source>
</evidence>
<feature type="transmembrane region" description="Helical" evidence="10">
    <location>
        <begin position="89"/>
        <end position="111"/>
    </location>
</feature>
<feature type="transmembrane region" description="Helical" evidence="10">
    <location>
        <begin position="152"/>
        <end position="185"/>
    </location>
</feature>
<keyword evidence="1 10" id="KW-1003">Cell membrane</keyword>
<reference evidence="11 12" key="1">
    <citation type="submission" date="2017-05" db="EMBL/GenBank/DDBJ databases">
        <title>Genome of Polynucleobacter sp. MWH-Feld-100.</title>
        <authorList>
            <person name="Hahn M.W."/>
        </authorList>
    </citation>
    <scope>NUCLEOTIDE SEQUENCE [LARGE SCALE GENOMIC DNA]</scope>
    <source>
        <strain evidence="11 12">MWH-Feld-100</strain>
    </source>
</reference>
<dbReference type="GO" id="GO:0043772">
    <property type="term" value="F:acyl-phosphate glycerol-3-phosphate acyltransferase activity"/>
    <property type="evidence" value="ECO:0007669"/>
    <property type="project" value="UniProtKB-UniRule"/>
</dbReference>
<dbReference type="OrthoDB" id="9777124at2"/>
<evidence type="ECO:0000256" key="10">
    <source>
        <dbReference type="HAMAP-Rule" id="MF_01043"/>
    </source>
</evidence>
<dbReference type="UniPathway" id="UPA00085"/>
<organism evidence="11 12">
    <name type="scientific">Polynucleobacter campilacus</name>
    <dbReference type="NCBI Taxonomy" id="1743163"/>
    <lineage>
        <taxon>Bacteria</taxon>
        <taxon>Pseudomonadati</taxon>
        <taxon>Pseudomonadota</taxon>
        <taxon>Betaproteobacteria</taxon>
        <taxon>Burkholderiales</taxon>
        <taxon>Burkholderiaceae</taxon>
        <taxon>Polynucleobacter</taxon>
    </lineage>
</organism>
<comment type="similarity">
    <text evidence="10">Belongs to the PlsY family.</text>
</comment>
<evidence type="ECO:0000256" key="9">
    <source>
        <dbReference type="ARBA" id="ARBA00023264"/>
    </source>
</evidence>
<sequence length="214" mass="22885">MTFHPNVLLIPIAYLIGSISFAVVVSKCMRLPDPHTYGSGNPGATNVLRTGNKLAAGLTFLGDALKGYFAVMLARIILGDQSLTSTLSSWVLCGVVIAVFLGHLFPIFHGFKGGKGVATACGILFGVNVILGIATLSTWIIVAVFLRYSSLAALAAAVFGPIYFVFLFGFQPMGIALLVVCLLLIWRHRSNIRNLINGTESRIGSKKDSKQKAQ</sequence>
<dbReference type="InterPro" id="IPR003811">
    <property type="entry name" value="G3P_acylTferase_PlsY"/>
</dbReference>
<keyword evidence="2 10" id="KW-0444">Lipid biosynthesis</keyword>
<keyword evidence="8 10" id="KW-0594">Phospholipid biosynthesis</keyword>
<accession>A0A254Q440</accession>
<name>A0A254Q440_9BURK</name>
<dbReference type="HAMAP" id="MF_01043">
    <property type="entry name" value="PlsY"/>
    <property type="match status" value="1"/>
</dbReference>
<dbReference type="Proteomes" id="UP000197528">
    <property type="component" value="Unassembled WGS sequence"/>
</dbReference>
<feature type="transmembrane region" description="Helical" evidence="10">
    <location>
        <begin position="54"/>
        <end position="77"/>
    </location>
</feature>
<evidence type="ECO:0000256" key="1">
    <source>
        <dbReference type="ARBA" id="ARBA00022475"/>
    </source>
</evidence>
<dbReference type="GO" id="GO:0008654">
    <property type="term" value="P:phospholipid biosynthetic process"/>
    <property type="evidence" value="ECO:0007669"/>
    <property type="project" value="UniProtKB-UniRule"/>
</dbReference>
<keyword evidence="4 10" id="KW-0812">Transmembrane</keyword>
<comment type="subunit">
    <text evidence="10">Probably interacts with PlsX.</text>
</comment>
<keyword evidence="7 10" id="KW-0472">Membrane</keyword>
<gene>
    <name evidence="10" type="primary">plsY</name>
    <name evidence="11" type="ORF">CBI31_08055</name>
</gene>
<keyword evidence="3 10" id="KW-0808">Transferase</keyword>
<dbReference type="EMBL" id="NGUP01000003">
    <property type="protein sequence ID" value="OWS70252.1"/>
    <property type="molecule type" value="Genomic_DNA"/>
</dbReference>
<comment type="caution">
    <text evidence="11">The sequence shown here is derived from an EMBL/GenBank/DDBJ whole genome shotgun (WGS) entry which is preliminary data.</text>
</comment>
<comment type="pathway">
    <text evidence="10">Lipid metabolism; phospholipid metabolism.</text>
</comment>
<comment type="subcellular location">
    <subcellularLocation>
        <location evidence="10">Cell membrane</location>
        <topology evidence="10">Multi-pass membrane protein</topology>
    </subcellularLocation>
</comment>
<evidence type="ECO:0000256" key="3">
    <source>
        <dbReference type="ARBA" id="ARBA00022679"/>
    </source>
</evidence>
<feature type="transmembrane region" description="Helical" evidence="10">
    <location>
        <begin position="6"/>
        <end position="25"/>
    </location>
</feature>
<dbReference type="PANTHER" id="PTHR30309:SF0">
    <property type="entry name" value="GLYCEROL-3-PHOSPHATE ACYLTRANSFERASE-RELATED"/>
    <property type="match status" value="1"/>
</dbReference>
<protein>
    <recommendedName>
        <fullName evidence="10">Glycerol-3-phosphate acyltransferase</fullName>
    </recommendedName>
    <alternativeName>
        <fullName evidence="10">Acyl-PO4 G3P acyltransferase</fullName>
    </alternativeName>
    <alternativeName>
        <fullName evidence="10">Acyl-phosphate--glycerol-3-phosphate acyltransferase</fullName>
    </alternativeName>
    <alternativeName>
        <fullName evidence="10">G3P acyltransferase</fullName>
        <shortName evidence="10">GPAT</shortName>
        <ecNumber evidence="10">2.3.1.275</ecNumber>
    </alternativeName>
    <alternativeName>
        <fullName evidence="10">Lysophosphatidic acid synthase</fullName>
        <shortName evidence="10">LPA synthase</shortName>
    </alternativeName>
</protein>
<dbReference type="AlphaFoldDB" id="A0A254Q440"/>
<evidence type="ECO:0000256" key="4">
    <source>
        <dbReference type="ARBA" id="ARBA00022692"/>
    </source>
</evidence>
<comment type="catalytic activity">
    <reaction evidence="10">
        <text>an acyl phosphate + sn-glycerol 3-phosphate = a 1-acyl-sn-glycero-3-phosphate + phosphate</text>
        <dbReference type="Rhea" id="RHEA:34075"/>
        <dbReference type="ChEBI" id="CHEBI:43474"/>
        <dbReference type="ChEBI" id="CHEBI:57597"/>
        <dbReference type="ChEBI" id="CHEBI:57970"/>
        <dbReference type="ChEBI" id="CHEBI:59918"/>
        <dbReference type="EC" id="2.3.1.275"/>
    </reaction>
</comment>
<evidence type="ECO:0000256" key="8">
    <source>
        <dbReference type="ARBA" id="ARBA00023209"/>
    </source>
</evidence>
<evidence type="ECO:0000313" key="11">
    <source>
        <dbReference type="EMBL" id="OWS70252.1"/>
    </source>
</evidence>
<comment type="function">
    <text evidence="10">Catalyzes the transfer of an acyl group from acyl-phosphate (acyl-PO(4)) to glycerol-3-phosphate (G3P) to form lysophosphatidic acid (LPA). This enzyme utilizes acyl-phosphate as fatty acyl donor, but not acyl-CoA or acyl-ACP.</text>
</comment>
<evidence type="ECO:0000256" key="2">
    <source>
        <dbReference type="ARBA" id="ARBA00022516"/>
    </source>
</evidence>
<dbReference type="EC" id="2.3.1.275" evidence="10"/>
<dbReference type="Pfam" id="PF02660">
    <property type="entry name" value="G3P_acyltransf"/>
    <property type="match status" value="1"/>
</dbReference>
<dbReference type="NCBIfam" id="TIGR00023">
    <property type="entry name" value="glycerol-3-phosphate 1-O-acyltransferase PlsY"/>
    <property type="match status" value="1"/>
</dbReference>
<dbReference type="PANTHER" id="PTHR30309">
    <property type="entry name" value="INNER MEMBRANE PROTEIN YGIH"/>
    <property type="match status" value="1"/>
</dbReference>
<evidence type="ECO:0000256" key="6">
    <source>
        <dbReference type="ARBA" id="ARBA00023098"/>
    </source>
</evidence>
<proteinExistence type="inferred from homology"/>
<dbReference type="RefSeq" id="WP_088525837.1">
    <property type="nucleotide sequence ID" value="NZ_NGUP01000003.1"/>
</dbReference>
<evidence type="ECO:0000256" key="7">
    <source>
        <dbReference type="ARBA" id="ARBA00023136"/>
    </source>
</evidence>
<dbReference type="GO" id="GO:0005886">
    <property type="term" value="C:plasma membrane"/>
    <property type="evidence" value="ECO:0007669"/>
    <property type="project" value="UniProtKB-SubCell"/>
</dbReference>
<feature type="transmembrane region" description="Helical" evidence="10">
    <location>
        <begin position="123"/>
        <end position="146"/>
    </location>
</feature>